<evidence type="ECO:0000256" key="2">
    <source>
        <dbReference type="ARBA" id="ARBA00022679"/>
    </source>
</evidence>
<dbReference type="InterPro" id="IPR006326">
    <property type="entry name" value="UDPGT_MGT-like"/>
</dbReference>
<dbReference type="KEGG" id="pri:PRIO_5742"/>
<accession>A0A0E4HF47</accession>
<dbReference type="NCBIfam" id="TIGR01426">
    <property type="entry name" value="MGT"/>
    <property type="match status" value="1"/>
</dbReference>
<dbReference type="Pfam" id="PF06722">
    <property type="entry name" value="EryCIII-like_C"/>
    <property type="match status" value="1"/>
</dbReference>
<dbReference type="Gene3D" id="3.40.50.2000">
    <property type="entry name" value="Glycogen Phosphorylase B"/>
    <property type="match status" value="2"/>
</dbReference>
<gene>
    <name evidence="4" type="ORF">PRIO_5742</name>
</gene>
<evidence type="ECO:0000313" key="4">
    <source>
        <dbReference type="EMBL" id="CQR58129.1"/>
    </source>
</evidence>
<evidence type="ECO:0000259" key="3">
    <source>
        <dbReference type="Pfam" id="PF06722"/>
    </source>
</evidence>
<dbReference type="InterPro" id="IPR010610">
    <property type="entry name" value="EryCIII-like_C"/>
</dbReference>
<feature type="domain" description="Erythromycin biosynthesis protein CIII-like C-terminal" evidence="3">
    <location>
        <begin position="280"/>
        <end position="392"/>
    </location>
</feature>
<dbReference type="InterPro" id="IPR035595">
    <property type="entry name" value="UDP_glycos_trans_CS"/>
</dbReference>
<dbReference type="AlphaFoldDB" id="A0A0E4HF47"/>
<dbReference type="PATRIC" id="fig|1073571.4.peg.6165"/>
<dbReference type="GO" id="GO:0008194">
    <property type="term" value="F:UDP-glycosyltransferase activity"/>
    <property type="evidence" value="ECO:0007669"/>
    <property type="project" value="InterPro"/>
</dbReference>
<comment type="similarity">
    <text evidence="1">Belongs to the UDP-glycosyltransferase family.</text>
</comment>
<dbReference type="SUPFAM" id="SSF53756">
    <property type="entry name" value="UDP-Glycosyltransferase/glycogen phosphorylase"/>
    <property type="match status" value="1"/>
</dbReference>
<dbReference type="PANTHER" id="PTHR48050:SF13">
    <property type="entry name" value="STEROL 3-BETA-GLUCOSYLTRANSFERASE UGT80A2"/>
    <property type="match status" value="1"/>
</dbReference>
<organism evidence="4 5">
    <name type="scientific">Paenibacillus riograndensis SBR5</name>
    <dbReference type="NCBI Taxonomy" id="1073571"/>
    <lineage>
        <taxon>Bacteria</taxon>
        <taxon>Bacillati</taxon>
        <taxon>Bacillota</taxon>
        <taxon>Bacilli</taxon>
        <taxon>Bacillales</taxon>
        <taxon>Paenibacillaceae</taxon>
        <taxon>Paenibacillus</taxon>
        <taxon>Paenibacillus sonchi group</taxon>
    </lineage>
</organism>
<dbReference type="CDD" id="cd03784">
    <property type="entry name" value="GT1_Gtf-like"/>
    <property type="match status" value="1"/>
</dbReference>
<dbReference type="InterPro" id="IPR050426">
    <property type="entry name" value="Glycosyltransferase_28"/>
</dbReference>
<proteinExistence type="inferred from homology"/>
<keyword evidence="2" id="KW-0808">Transferase</keyword>
<evidence type="ECO:0000313" key="5">
    <source>
        <dbReference type="Proteomes" id="UP000033163"/>
    </source>
</evidence>
<evidence type="ECO:0000256" key="1">
    <source>
        <dbReference type="ARBA" id="ARBA00009995"/>
    </source>
</evidence>
<dbReference type="RefSeq" id="WP_020433411.1">
    <property type="nucleotide sequence ID" value="NZ_AGBD01001693.1"/>
</dbReference>
<sequence>MSKIVFLSFPFYSHVMPTLTLVRELVSRGEEVIYYSNESFRETIEAMGVTFRSYGHARGMFDNSATTIEVEHPKVLLNYLVPGVIEKSKKIINAILPEVMADNPDYIIRDCDAFWGKQLASVLDVPVLCYVLTFAINKTMIDAAPLYFLENVFRIPPDKGQEYLDSLGKSRLSEELDVMSKQIAMAHGIKDFDALDAFTGREELNIVYTTKEFQPFADTFDESYAFIGPNIRQDRTGVDSRIEEMSGKPLIYISLGSIYTNRPGFYQKCFDAFRDTEWQIVMSIGSLVDIGDIPVPDNFYLSAFHPQMDVLERADVFITHGGYNSVCEAVHNNVPMIMFPQGADQFTISSHLDDMEAGIYVRNSEISPRELRETAYKIYQDKKYKENGDKLKRSFQLSGGVRLAVDSIFSFLRQKGI</sequence>
<dbReference type="PROSITE" id="PS00375">
    <property type="entry name" value="UDPGT"/>
    <property type="match status" value="1"/>
</dbReference>
<dbReference type="EMBL" id="LN831776">
    <property type="protein sequence ID" value="CQR58129.1"/>
    <property type="molecule type" value="Genomic_DNA"/>
</dbReference>
<dbReference type="InterPro" id="IPR002213">
    <property type="entry name" value="UDP_glucos_trans"/>
</dbReference>
<dbReference type="PANTHER" id="PTHR48050">
    <property type="entry name" value="STEROL 3-BETA-GLUCOSYLTRANSFERASE"/>
    <property type="match status" value="1"/>
</dbReference>
<protein>
    <recommendedName>
        <fullName evidence="3">Erythromycin biosynthesis protein CIII-like C-terminal domain-containing protein</fullName>
    </recommendedName>
</protein>
<dbReference type="GO" id="GO:0016758">
    <property type="term" value="F:hexosyltransferase activity"/>
    <property type="evidence" value="ECO:0007669"/>
    <property type="project" value="InterPro"/>
</dbReference>
<dbReference type="HOGENOM" id="CLU_000537_7_1_9"/>
<dbReference type="FunFam" id="3.40.50.2000:FF:000072">
    <property type="entry name" value="Glycosyl transferase"/>
    <property type="match status" value="1"/>
</dbReference>
<name>A0A0E4HF47_9BACL</name>
<dbReference type="GO" id="GO:0017000">
    <property type="term" value="P:antibiotic biosynthetic process"/>
    <property type="evidence" value="ECO:0007669"/>
    <property type="project" value="UniProtKB-ARBA"/>
</dbReference>
<reference evidence="5" key="1">
    <citation type="submission" date="2015-03" db="EMBL/GenBank/DDBJ databases">
        <authorList>
            <person name="Wibberg D."/>
        </authorList>
    </citation>
    <scope>NUCLEOTIDE SEQUENCE [LARGE SCALE GENOMIC DNA]</scope>
</reference>
<dbReference type="Proteomes" id="UP000033163">
    <property type="component" value="Chromosome I"/>
</dbReference>